<proteinExistence type="predicted"/>
<dbReference type="HOGENOM" id="CLU_1796497_0_0_1"/>
<evidence type="ECO:0000313" key="3">
    <source>
        <dbReference type="Proteomes" id="UP000006352"/>
    </source>
</evidence>
<dbReference type="RefSeq" id="XP_012178631.1">
    <property type="nucleotide sequence ID" value="XM_012323241.1"/>
</dbReference>
<dbReference type="AlphaFoldDB" id="J4G0Y2"/>
<feature type="compositionally biased region" description="Polar residues" evidence="1">
    <location>
        <begin position="1"/>
        <end position="18"/>
    </location>
</feature>
<name>J4G0Y2_9APHY</name>
<organism evidence="2 3">
    <name type="scientific">Fibroporia radiculosa</name>
    <dbReference type="NCBI Taxonomy" id="599839"/>
    <lineage>
        <taxon>Eukaryota</taxon>
        <taxon>Fungi</taxon>
        <taxon>Dikarya</taxon>
        <taxon>Basidiomycota</taxon>
        <taxon>Agaricomycotina</taxon>
        <taxon>Agaricomycetes</taxon>
        <taxon>Polyporales</taxon>
        <taxon>Fibroporiaceae</taxon>
        <taxon>Fibroporia</taxon>
    </lineage>
</organism>
<evidence type="ECO:0000313" key="2">
    <source>
        <dbReference type="EMBL" id="CCL99348.1"/>
    </source>
</evidence>
<dbReference type="Proteomes" id="UP000006352">
    <property type="component" value="Unassembled WGS sequence"/>
</dbReference>
<dbReference type="InParanoid" id="J4G0Y2"/>
<accession>J4G0Y2</accession>
<keyword evidence="3" id="KW-1185">Reference proteome</keyword>
<protein>
    <submittedName>
        <fullName evidence="2">Uncharacterized protein</fullName>
    </submittedName>
</protein>
<gene>
    <name evidence="2" type="ORF">FIBRA_01366</name>
</gene>
<dbReference type="EMBL" id="HE796929">
    <property type="protein sequence ID" value="CCL99348.1"/>
    <property type="molecule type" value="Genomic_DNA"/>
</dbReference>
<feature type="region of interest" description="Disordered" evidence="1">
    <location>
        <begin position="1"/>
        <end position="77"/>
    </location>
</feature>
<reference evidence="2 3" key="1">
    <citation type="journal article" date="2012" name="Appl. Environ. Microbiol.">
        <title>Short-read sequencing for genomic analysis of the brown rot fungus Fibroporia radiculosa.</title>
        <authorList>
            <person name="Tang J.D."/>
            <person name="Perkins A.D."/>
            <person name="Sonstegard T.S."/>
            <person name="Schroeder S.G."/>
            <person name="Burgess S.C."/>
            <person name="Diehl S.V."/>
        </authorList>
    </citation>
    <scope>NUCLEOTIDE SEQUENCE [LARGE SCALE GENOMIC DNA]</scope>
    <source>
        <strain evidence="2 3">TFFH 294</strain>
    </source>
</reference>
<dbReference type="GeneID" id="24094259"/>
<sequence>MSSHSRIQSAGQSISTYPAVNVPELSPEGALSSSDDDYHSDDNCYPPSSAIITPARRETGKSKGGSDRRRSSHLSGSVRCEFNVTPIAELGGSAPETRHPWILAFRLILRLAIAKARVTILEYKAAGNKRQRAKEDLLVIDLKV</sequence>
<feature type="compositionally biased region" description="Basic and acidic residues" evidence="1">
    <location>
        <begin position="55"/>
        <end position="69"/>
    </location>
</feature>
<evidence type="ECO:0000256" key="1">
    <source>
        <dbReference type="SAM" id="MobiDB-lite"/>
    </source>
</evidence>